<dbReference type="Pfam" id="PF00646">
    <property type="entry name" value="F-box"/>
    <property type="match status" value="1"/>
</dbReference>
<protein>
    <recommendedName>
        <fullName evidence="2">F-box domain-containing protein</fullName>
    </recommendedName>
</protein>
<name>A0A9W4UWZ6_9PLEO</name>
<feature type="compositionally biased region" description="Acidic residues" evidence="1">
    <location>
        <begin position="101"/>
        <end position="132"/>
    </location>
</feature>
<dbReference type="EMBL" id="CAOQHR010000013">
    <property type="protein sequence ID" value="CAI6342242.1"/>
    <property type="molecule type" value="Genomic_DNA"/>
</dbReference>
<evidence type="ECO:0000256" key="1">
    <source>
        <dbReference type="SAM" id="MobiDB-lite"/>
    </source>
</evidence>
<sequence>MGYSEVLCQICGVSFNIGRIRRPDEPRSAAWALYGPIARKSLWDYTSRENMLSSFVEQRTDFRRASCGQDSGCMFVTRNPRTKNIDWPGFRNNVEHSTGEVDGDSSDDSEWVPTDEEEQESLEYSSENEDNSDGGNVDQEGDVTMANSDLDAGDMFPSTLSLVQDQMIFNPCTWNGEQLERLVGGSEQLPAWYRGTPYYFEADLHHDKTTEEISPLWPGDSEGADDATAKTKMLDEAQRKAEESYSRERQQFEHIAGPGCEHARGYSGHEIGVEEMRGCQIAQCLIRKPPGYEFVPSFYDEDFEVDGNFFLSGLTDHMPSRDYSNPTVTPARQQCEQPYAENIMWDEDNANEYALPFHPSCLEVFKQLSRMSKGSVDINSLTSWWSLEADYEIFHGFPRHPDLSQCNGQEWEHSNGTAYLAANPLYVPKLKEICAAAIESDPAFNPRTGAFTLPQPPSTSPSYDPFLSIPNEILTEILDHLTSQDIATLRLSSRAFTELPIAYFQKLILREMPWLWEAWPTFKTSTRTKYSLWATLTAGTAMRTLTKADREIEAIQDYVAIVKKEMPELSEQMDEALKTQTQAVRAAHEFDIENREERFPCYLPPDRTNYYKLYTLIIRHWKDLKGLRNRQRIWRDCEEIMRRADAYKESGRIDESGITEELEDVIRGNREAFQLREARRRKEREKYWKTYERERKRLVEEKEREEKGESVSQELPQRPGLTFVNTFSEEGVMETEGARVT</sequence>
<keyword evidence="4" id="KW-1185">Reference proteome</keyword>
<accession>A0A9W4UWZ6</accession>
<dbReference type="OrthoDB" id="40579at2759"/>
<dbReference type="Proteomes" id="UP001152607">
    <property type="component" value="Unassembled WGS sequence"/>
</dbReference>
<organism evidence="3 4">
    <name type="scientific">Periconia digitata</name>
    <dbReference type="NCBI Taxonomy" id="1303443"/>
    <lineage>
        <taxon>Eukaryota</taxon>
        <taxon>Fungi</taxon>
        <taxon>Dikarya</taxon>
        <taxon>Ascomycota</taxon>
        <taxon>Pezizomycotina</taxon>
        <taxon>Dothideomycetes</taxon>
        <taxon>Pleosporomycetidae</taxon>
        <taxon>Pleosporales</taxon>
        <taxon>Massarineae</taxon>
        <taxon>Periconiaceae</taxon>
        <taxon>Periconia</taxon>
    </lineage>
</organism>
<proteinExistence type="predicted"/>
<feature type="region of interest" description="Disordered" evidence="1">
    <location>
        <begin position="699"/>
        <end position="741"/>
    </location>
</feature>
<feature type="region of interest" description="Disordered" evidence="1">
    <location>
        <begin position="86"/>
        <end position="150"/>
    </location>
</feature>
<dbReference type="InterPro" id="IPR036047">
    <property type="entry name" value="F-box-like_dom_sf"/>
</dbReference>
<feature type="domain" description="F-box" evidence="2">
    <location>
        <begin position="463"/>
        <end position="507"/>
    </location>
</feature>
<dbReference type="SUPFAM" id="SSF81383">
    <property type="entry name" value="F-box domain"/>
    <property type="match status" value="1"/>
</dbReference>
<evidence type="ECO:0000259" key="2">
    <source>
        <dbReference type="PROSITE" id="PS50181"/>
    </source>
</evidence>
<feature type="compositionally biased region" description="Basic and acidic residues" evidence="1">
    <location>
        <begin position="699"/>
        <end position="709"/>
    </location>
</feature>
<dbReference type="InterPro" id="IPR001810">
    <property type="entry name" value="F-box_dom"/>
</dbReference>
<evidence type="ECO:0000313" key="3">
    <source>
        <dbReference type="EMBL" id="CAI6342242.1"/>
    </source>
</evidence>
<dbReference type="AlphaFoldDB" id="A0A9W4UWZ6"/>
<comment type="caution">
    <text evidence="3">The sequence shown here is derived from an EMBL/GenBank/DDBJ whole genome shotgun (WGS) entry which is preliminary data.</text>
</comment>
<gene>
    <name evidence="3" type="ORF">PDIGIT_LOCUS15447</name>
</gene>
<reference evidence="3" key="1">
    <citation type="submission" date="2023-01" db="EMBL/GenBank/DDBJ databases">
        <authorList>
            <person name="Van Ghelder C."/>
            <person name="Rancurel C."/>
        </authorList>
    </citation>
    <scope>NUCLEOTIDE SEQUENCE</scope>
    <source>
        <strain evidence="3">CNCM I-4278</strain>
    </source>
</reference>
<evidence type="ECO:0000313" key="4">
    <source>
        <dbReference type="Proteomes" id="UP001152607"/>
    </source>
</evidence>
<dbReference type="PROSITE" id="PS50181">
    <property type="entry name" value="FBOX"/>
    <property type="match status" value="1"/>
</dbReference>